<keyword evidence="3" id="KW-1185">Reference proteome</keyword>
<dbReference type="PANTHER" id="PTHR28047:SF5">
    <property type="entry name" value="PROTEIN DCG1"/>
    <property type="match status" value="1"/>
</dbReference>
<accession>A0ABR3ET36</accession>
<evidence type="ECO:0000313" key="2">
    <source>
        <dbReference type="EMBL" id="KAL0566054.1"/>
    </source>
</evidence>
<comment type="similarity">
    <text evidence="1">Belongs to the HyuE racemase family.</text>
</comment>
<dbReference type="EMBL" id="JBAHYK010002026">
    <property type="protein sequence ID" value="KAL0566054.1"/>
    <property type="molecule type" value="Genomic_DNA"/>
</dbReference>
<reference evidence="2 3" key="1">
    <citation type="submission" date="2024-02" db="EMBL/GenBank/DDBJ databases">
        <title>A draft genome for the cacao thread blight pathogen Marasmius crinis-equi.</title>
        <authorList>
            <person name="Cohen S.P."/>
            <person name="Baruah I.K."/>
            <person name="Amoako-Attah I."/>
            <person name="Bukari Y."/>
            <person name="Meinhardt L.W."/>
            <person name="Bailey B.A."/>
        </authorList>
    </citation>
    <scope>NUCLEOTIDE SEQUENCE [LARGE SCALE GENOMIC DNA]</scope>
    <source>
        <strain evidence="2 3">GH-76</strain>
    </source>
</reference>
<dbReference type="InterPro" id="IPR015942">
    <property type="entry name" value="Asp/Glu/hydantoin_racemase"/>
</dbReference>
<evidence type="ECO:0000256" key="1">
    <source>
        <dbReference type="ARBA" id="ARBA00038414"/>
    </source>
</evidence>
<name>A0ABR3ET36_9AGAR</name>
<organism evidence="2 3">
    <name type="scientific">Marasmius crinis-equi</name>
    <dbReference type="NCBI Taxonomy" id="585013"/>
    <lineage>
        <taxon>Eukaryota</taxon>
        <taxon>Fungi</taxon>
        <taxon>Dikarya</taxon>
        <taxon>Basidiomycota</taxon>
        <taxon>Agaricomycotina</taxon>
        <taxon>Agaricomycetes</taxon>
        <taxon>Agaricomycetidae</taxon>
        <taxon>Agaricales</taxon>
        <taxon>Marasmiineae</taxon>
        <taxon>Marasmiaceae</taxon>
        <taxon>Marasmius</taxon>
    </lineage>
</organism>
<protein>
    <submittedName>
        <fullName evidence="2">Gamma-tubulin</fullName>
    </submittedName>
</protein>
<dbReference type="Proteomes" id="UP001465976">
    <property type="component" value="Unassembled WGS sequence"/>
</dbReference>
<evidence type="ECO:0000313" key="3">
    <source>
        <dbReference type="Proteomes" id="UP001465976"/>
    </source>
</evidence>
<comment type="caution">
    <text evidence="2">The sequence shown here is derived from an EMBL/GenBank/DDBJ whole genome shotgun (WGS) entry which is preliminary data.</text>
</comment>
<proteinExistence type="inferred from homology"/>
<dbReference type="InterPro" id="IPR052186">
    <property type="entry name" value="Hydantoin_racemase-like"/>
</dbReference>
<sequence length="269" mass="28283">MSTSDSLSFLVINPNTTTEMTESLKPVVRSVLSANTTNANCDFFTAPASSQPGAFASINTPQESKSSAEYCIESLSKETLDQYDGILVACYSEHPLVGLLAAEIQKRGSSSTTPHRRKQYVTGIFEASVTTSLSLLSQFPPSSSPSAFGIVSTGHVWEEALSDGVNRLLGGNSSGVFAGVTTTGLNARELHELPDDQVKSKMADAAGALASRGNVKVICLGCAGMVGLDDAVRQGVYRILGEERGKEVKIVDGVASGIQWLIGAARLGY</sequence>
<gene>
    <name evidence="2" type="primary">TUB4_2</name>
    <name evidence="2" type="ORF">V5O48_015962</name>
</gene>
<dbReference type="Gene3D" id="3.40.50.12500">
    <property type="match status" value="1"/>
</dbReference>
<dbReference type="PANTHER" id="PTHR28047">
    <property type="entry name" value="PROTEIN DCG1"/>
    <property type="match status" value="1"/>
</dbReference>
<dbReference type="InterPro" id="IPR053714">
    <property type="entry name" value="Iso_Racemase_Enz_sf"/>
</dbReference>
<dbReference type="Pfam" id="PF01177">
    <property type="entry name" value="Asp_Glu_race"/>
    <property type="match status" value="1"/>
</dbReference>